<dbReference type="Proteomes" id="UP000267223">
    <property type="component" value="Unassembled WGS sequence"/>
</dbReference>
<protein>
    <submittedName>
        <fullName evidence="1">Pyridoxamine 5'-phosphate oxidase family protein</fullName>
    </submittedName>
</protein>
<reference evidence="1 2" key="1">
    <citation type="submission" date="2018-11" db="EMBL/GenBank/DDBJ databases">
        <title>Draft genome sequence of Ferruginibacter sp. BO-59.</title>
        <authorList>
            <person name="Im W.T."/>
        </authorList>
    </citation>
    <scope>NUCLEOTIDE SEQUENCE [LARGE SCALE GENOMIC DNA]</scope>
    <source>
        <strain evidence="1 2">BO-59</strain>
    </source>
</reference>
<dbReference type="PANTHER" id="PTHR34071:SF2">
    <property type="entry name" value="FLAVIN-NUCLEOTIDE-BINDING PROTEIN"/>
    <property type="match status" value="1"/>
</dbReference>
<proteinExistence type="predicted"/>
<organism evidence="1 2">
    <name type="scientific">Hanamia caeni</name>
    <dbReference type="NCBI Taxonomy" id="2294116"/>
    <lineage>
        <taxon>Bacteria</taxon>
        <taxon>Pseudomonadati</taxon>
        <taxon>Bacteroidota</taxon>
        <taxon>Chitinophagia</taxon>
        <taxon>Chitinophagales</taxon>
        <taxon>Chitinophagaceae</taxon>
        <taxon>Hanamia</taxon>
    </lineage>
</organism>
<sequence length="157" mass="18107">MIESLSDQEIMNVVSNSVIGRLGCHADATTYVVPISFAYDSGYIYARSFEGMKVKMMRQNPEVCFQVDEMQSMADWKSVIMWGTFEELEKKADREMGLKILLSRILPNVSSETVKFTPEWPFASENLSEIEGIVFRIRIREMSGRMEKPNADLFKNW</sequence>
<dbReference type="RefSeq" id="WP_123119755.1">
    <property type="nucleotide sequence ID" value="NZ_RJJR01000002.1"/>
</dbReference>
<gene>
    <name evidence="1" type="ORF">EFY79_03365</name>
</gene>
<comment type="caution">
    <text evidence="1">The sequence shown here is derived from an EMBL/GenBank/DDBJ whole genome shotgun (WGS) entry which is preliminary data.</text>
</comment>
<accession>A0A3M9NN30</accession>
<evidence type="ECO:0000313" key="1">
    <source>
        <dbReference type="EMBL" id="RNI39190.1"/>
    </source>
</evidence>
<dbReference type="AlphaFoldDB" id="A0A3M9NN30"/>
<evidence type="ECO:0000313" key="2">
    <source>
        <dbReference type="Proteomes" id="UP000267223"/>
    </source>
</evidence>
<keyword evidence="2" id="KW-1185">Reference proteome</keyword>
<dbReference type="Pfam" id="PF12900">
    <property type="entry name" value="Pyridox_ox_2"/>
    <property type="match status" value="1"/>
</dbReference>
<dbReference type="OrthoDB" id="9794935at2"/>
<dbReference type="InterPro" id="IPR012349">
    <property type="entry name" value="Split_barrel_FMN-bd"/>
</dbReference>
<name>A0A3M9NN30_9BACT</name>
<dbReference type="EMBL" id="RJJR01000002">
    <property type="protein sequence ID" value="RNI39190.1"/>
    <property type="molecule type" value="Genomic_DNA"/>
</dbReference>
<dbReference type="Gene3D" id="2.30.110.10">
    <property type="entry name" value="Electron Transport, Fmn-binding Protein, Chain A"/>
    <property type="match status" value="1"/>
</dbReference>
<dbReference type="InterPro" id="IPR024747">
    <property type="entry name" value="Pyridox_Oxase-rel"/>
</dbReference>
<dbReference type="PANTHER" id="PTHR34071">
    <property type="entry name" value="5-NITROIMIDAZOLE ANTIBIOTICS RESISTANCE PROTEIN, NIMA-FAMILY-RELATED PROTEIN-RELATED"/>
    <property type="match status" value="1"/>
</dbReference>
<dbReference type="SUPFAM" id="SSF50475">
    <property type="entry name" value="FMN-binding split barrel"/>
    <property type="match status" value="1"/>
</dbReference>